<gene>
    <name evidence="2" type="ORF">Pfra01_000983600</name>
</gene>
<sequence>MDVTEFDAASNTPDPQFDSELYFDPSVPFATPDNLPWFPTSADLCEAAFDIDVAEPWRAWWLCVPALHPYNVCFRPRHPGFPVFGSTESNLSQVQRLVDEDINSTKSDPPTCSPSAPTPANREGLDIFCSSESSPDVAL</sequence>
<dbReference type="Proteomes" id="UP001165121">
    <property type="component" value="Unassembled WGS sequence"/>
</dbReference>
<comment type="caution">
    <text evidence="2">The sequence shown here is derived from an EMBL/GenBank/DDBJ whole genome shotgun (WGS) entry which is preliminary data.</text>
</comment>
<feature type="compositionally biased region" description="Low complexity" evidence="1">
    <location>
        <begin position="109"/>
        <end position="120"/>
    </location>
</feature>
<name>A0A9W6XDE4_9STRA</name>
<feature type="region of interest" description="Disordered" evidence="1">
    <location>
        <begin position="102"/>
        <end position="139"/>
    </location>
</feature>
<proteinExistence type="predicted"/>
<accession>A0A9W6XDE4</accession>
<organism evidence="2 3">
    <name type="scientific">Phytophthora fragariaefolia</name>
    <dbReference type="NCBI Taxonomy" id="1490495"/>
    <lineage>
        <taxon>Eukaryota</taxon>
        <taxon>Sar</taxon>
        <taxon>Stramenopiles</taxon>
        <taxon>Oomycota</taxon>
        <taxon>Peronosporomycetes</taxon>
        <taxon>Peronosporales</taxon>
        <taxon>Peronosporaceae</taxon>
        <taxon>Phytophthora</taxon>
    </lineage>
</organism>
<dbReference type="EMBL" id="BSXT01000924">
    <property type="protein sequence ID" value="GMF36259.1"/>
    <property type="molecule type" value="Genomic_DNA"/>
</dbReference>
<protein>
    <submittedName>
        <fullName evidence="2">Unnamed protein product</fullName>
    </submittedName>
</protein>
<dbReference type="AlphaFoldDB" id="A0A9W6XDE4"/>
<feature type="compositionally biased region" description="Polar residues" evidence="1">
    <location>
        <begin position="130"/>
        <end position="139"/>
    </location>
</feature>
<keyword evidence="3" id="KW-1185">Reference proteome</keyword>
<reference evidence="2" key="1">
    <citation type="submission" date="2023-04" db="EMBL/GenBank/DDBJ databases">
        <title>Phytophthora fragariaefolia NBRC 109709.</title>
        <authorList>
            <person name="Ichikawa N."/>
            <person name="Sato H."/>
            <person name="Tonouchi N."/>
        </authorList>
    </citation>
    <scope>NUCLEOTIDE SEQUENCE</scope>
    <source>
        <strain evidence="2">NBRC 109709</strain>
    </source>
</reference>
<evidence type="ECO:0000313" key="2">
    <source>
        <dbReference type="EMBL" id="GMF36259.1"/>
    </source>
</evidence>
<evidence type="ECO:0000313" key="3">
    <source>
        <dbReference type="Proteomes" id="UP001165121"/>
    </source>
</evidence>
<evidence type="ECO:0000256" key="1">
    <source>
        <dbReference type="SAM" id="MobiDB-lite"/>
    </source>
</evidence>